<comment type="caution">
    <text evidence="2">The sequence shown here is derived from an EMBL/GenBank/DDBJ whole genome shotgun (WGS) entry which is preliminary data.</text>
</comment>
<proteinExistence type="predicted"/>
<reference evidence="2" key="1">
    <citation type="submission" date="2023-03" db="EMBL/GenBank/DDBJ databases">
        <title>Massive genome expansion in bonnet fungi (Mycena s.s.) driven by repeated elements and novel gene families across ecological guilds.</title>
        <authorList>
            <consortium name="Lawrence Berkeley National Laboratory"/>
            <person name="Harder C.B."/>
            <person name="Miyauchi S."/>
            <person name="Viragh M."/>
            <person name="Kuo A."/>
            <person name="Thoen E."/>
            <person name="Andreopoulos B."/>
            <person name="Lu D."/>
            <person name="Skrede I."/>
            <person name="Drula E."/>
            <person name="Henrissat B."/>
            <person name="Morin E."/>
            <person name="Kohler A."/>
            <person name="Barry K."/>
            <person name="LaButti K."/>
            <person name="Morin E."/>
            <person name="Salamov A."/>
            <person name="Lipzen A."/>
            <person name="Mereny Z."/>
            <person name="Hegedus B."/>
            <person name="Baldrian P."/>
            <person name="Stursova M."/>
            <person name="Weitz H."/>
            <person name="Taylor A."/>
            <person name="Grigoriev I.V."/>
            <person name="Nagy L.G."/>
            <person name="Martin F."/>
            <person name="Kauserud H."/>
        </authorList>
    </citation>
    <scope>NUCLEOTIDE SEQUENCE</scope>
    <source>
        <strain evidence="2">CBHHK200</strain>
    </source>
</reference>
<feature type="region of interest" description="Disordered" evidence="1">
    <location>
        <begin position="1"/>
        <end position="26"/>
    </location>
</feature>
<gene>
    <name evidence="2" type="ORF">C8F04DRAFT_530346</name>
</gene>
<keyword evidence="3" id="KW-1185">Reference proteome</keyword>
<protein>
    <recommendedName>
        <fullName evidence="4">Protein kinase domain-containing protein</fullName>
    </recommendedName>
</protein>
<dbReference type="EMBL" id="JARJCM010000050">
    <property type="protein sequence ID" value="KAJ7035443.1"/>
    <property type="molecule type" value="Genomic_DNA"/>
</dbReference>
<evidence type="ECO:0000313" key="3">
    <source>
        <dbReference type="Proteomes" id="UP001218188"/>
    </source>
</evidence>
<dbReference type="Proteomes" id="UP001218188">
    <property type="component" value="Unassembled WGS sequence"/>
</dbReference>
<feature type="region of interest" description="Disordered" evidence="1">
    <location>
        <begin position="562"/>
        <end position="585"/>
    </location>
</feature>
<organism evidence="2 3">
    <name type="scientific">Mycena alexandri</name>
    <dbReference type="NCBI Taxonomy" id="1745969"/>
    <lineage>
        <taxon>Eukaryota</taxon>
        <taxon>Fungi</taxon>
        <taxon>Dikarya</taxon>
        <taxon>Basidiomycota</taxon>
        <taxon>Agaricomycotina</taxon>
        <taxon>Agaricomycetes</taxon>
        <taxon>Agaricomycetidae</taxon>
        <taxon>Agaricales</taxon>
        <taxon>Marasmiineae</taxon>
        <taxon>Mycenaceae</taxon>
        <taxon>Mycena</taxon>
    </lineage>
</organism>
<dbReference type="AlphaFoldDB" id="A0AAD6SX58"/>
<sequence>MDTGTHSDDEHTPPSSPEDPTYMSFGGGMFAGSQNFTIGAGTFNNVNHYHAAPFGPPDFRMIPMGDIDLQRELVVNGESGVIDRQLGSERRCVRRVYSARIDGRNTDLTVAMYEGDGAEEAWQQHVKIYMSLRHPNILQMHGAARSDAMYATIFHGDLIPFRQFMAWASPIITVYIDACYVTEWRARDYVEKSPYFCKSSHVGLEIYSTLWIRRSNGRLCVDFDPHPDGKNEGNDTFYNSYPGEYRPPVNPSLNPTSQEAVAIHSFTLGEYHRICSYSLRQLRSSSFFSFATISSGAVFLCPPNGQPHEGAEILSLSLGAEFFSWDWHLGEERLSGMLMKNNWTRFNTNDVSNDTLTYTVDFDNLSDAWLIQANCIFSRLQTTSHLEDYFLVHQVEFEITVGTVSEDAPPSYLFLCPTTNFQTGPLSFSWPDCPAYWSLDPSGLDRLTAEETTQLGFPSLRLTTQVHGYFWDTSVYAGLRQFHQAKGFDPESQDVARHMGYPLYQLSRKVNAAFAHVGELSEDDEDCFDDGTGNSNLEASDYNNVQVEACARLQHASCDGRSVSSVQPMEPTPHSADLPANSEPQILNDRGTGGNFIHRFFWGLQQGIETKIENVDTDAISPFLV</sequence>
<feature type="compositionally biased region" description="Basic and acidic residues" evidence="1">
    <location>
        <begin position="1"/>
        <end position="12"/>
    </location>
</feature>
<evidence type="ECO:0000256" key="1">
    <source>
        <dbReference type="SAM" id="MobiDB-lite"/>
    </source>
</evidence>
<evidence type="ECO:0008006" key="4">
    <source>
        <dbReference type="Google" id="ProtNLM"/>
    </source>
</evidence>
<evidence type="ECO:0000313" key="2">
    <source>
        <dbReference type="EMBL" id="KAJ7035443.1"/>
    </source>
</evidence>
<accession>A0AAD6SX58</accession>
<name>A0AAD6SX58_9AGAR</name>